<dbReference type="SUPFAM" id="SSF51905">
    <property type="entry name" value="FAD/NAD(P)-binding domain"/>
    <property type="match status" value="1"/>
</dbReference>
<dbReference type="PANTHER" id="PTHR43104:SF2">
    <property type="entry name" value="L-2-HYDROXYGLUTARATE DEHYDROGENASE, MITOCHONDRIAL"/>
    <property type="match status" value="1"/>
</dbReference>
<keyword evidence="6" id="KW-0472">Membrane</keyword>
<dbReference type="PANTHER" id="PTHR43104">
    <property type="entry name" value="L-2-HYDROXYGLUTARATE DEHYDROGENASE, MITOCHONDRIAL"/>
    <property type="match status" value="1"/>
</dbReference>
<evidence type="ECO:0000256" key="5">
    <source>
        <dbReference type="ARBA" id="ARBA00037941"/>
    </source>
</evidence>
<evidence type="ECO:0000256" key="1">
    <source>
        <dbReference type="ARBA" id="ARBA00001974"/>
    </source>
</evidence>
<comment type="similarity">
    <text evidence="5">Belongs to the L2HGDH family.</text>
</comment>
<dbReference type="Proteomes" id="UP000241848">
    <property type="component" value="Unassembled WGS sequence"/>
</dbReference>
<dbReference type="Gene3D" id="3.50.50.60">
    <property type="entry name" value="FAD/NAD(P)-binding domain"/>
    <property type="match status" value="1"/>
</dbReference>
<dbReference type="EMBL" id="PXYV01000060">
    <property type="protein sequence ID" value="PSR20501.1"/>
    <property type="molecule type" value="Genomic_DNA"/>
</dbReference>
<comment type="caution">
    <text evidence="8">The sequence shown here is derived from an EMBL/GenBank/DDBJ whole genome shotgun (WGS) entry which is preliminary data.</text>
</comment>
<feature type="transmembrane region" description="Helical" evidence="6">
    <location>
        <begin position="6"/>
        <end position="23"/>
    </location>
</feature>
<gene>
    <name evidence="8" type="ORF">C7B45_14660</name>
</gene>
<keyword evidence="3" id="KW-0274">FAD</keyword>
<accession>A0A2T2WE34</accession>
<evidence type="ECO:0000313" key="8">
    <source>
        <dbReference type="EMBL" id="PSR20501.1"/>
    </source>
</evidence>
<dbReference type="GO" id="GO:0047545">
    <property type="term" value="F:(S)-2-hydroxyglutarate dehydrogenase activity"/>
    <property type="evidence" value="ECO:0007669"/>
    <property type="project" value="TreeGrafter"/>
</dbReference>
<name>A0A2T2WE34_9FIRM</name>
<dbReference type="InterPro" id="IPR006076">
    <property type="entry name" value="FAD-dep_OxRdtase"/>
</dbReference>
<evidence type="ECO:0000313" key="9">
    <source>
        <dbReference type="Proteomes" id="UP000241848"/>
    </source>
</evidence>
<dbReference type="AlphaFoldDB" id="A0A2T2WE34"/>
<dbReference type="InterPro" id="IPR036188">
    <property type="entry name" value="FAD/NAD-bd_sf"/>
</dbReference>
<reference evidence="8 9" key="1">
    <citation type="journal article" date="2014" name="BMC Genomics">
        <title>Comparison of environmental and isolate Sulfobacillus genomes reveals diverse carbon, sulfur, nitrogen, and hydrogen metabolisms.</title>
        <authorList>
            <person name="Justice N.B."/>
            <person name="Norman A."/>
            <person name="Brown C.T."/>
            <person name="Singh A."/>
            <person name="Thomas B.C."/>
            <person name="Banfield J.F."/>
        </authorList>
    </citation>
    <scope>NUCLEOTIDE SEQUENCE [LARGE SCALE GENOMIC DNA]</scope>
    <source>
        <strain evidence="8">AMDSBA3</strain>
    </source>
</reference>
<keyword evidence="6" id="KW-0812">Transmembrane</keyword>
<protein>
    <submittedName>
        <fullName evidence="8">L-2-hydroxyglutarate oxidase</fullName>
    </submittedName>
</protein>
<comment type="cofactor">
    <cofactor evidence="1">
        <name>FAD</name>
        <dbReference type="ChEBI" id="CHEBI:57692"/>
    </cofactor>
</comment>
<organism evidence="8 9">
    <name type="scientific">Sulfobacillus acidophilus</name>
    <dbReference type="NCBI Taxonomy" id="53633"/>
    <lineage>
        <taxon>Bacteria</taxon>
        <taxon>Bacillati</taxon>
        <taxon>Bacillota</taxon>
        <taxon>Clostridia</taxon>
        <taxon>Eubacteriales</taxon>
        <taxon>Clostridiales Family XVII. Incertae Sedis</taxon>
        <taxon>Sulfobacillus</taxon>
    </lineage>
</organism>
<evidence type="ECO:0000256" key="3">
    <source>
        <dbReference type="ARBA" id="ARBA00022827"/>
    </source>
</evidence>
<evidence type="ECO:0000256" key="6">
    <source>
        <dbReference type="SAM" id="Phobius"/>
    </source>
</evidence>
<sequence>MSQWDTIIVGAGIVGLAVAYELMARRPEDRLLVVDREVSVAAHQTGHNSGVIHSGLYYRPQSLKARLTRLGRALLVNFLDQEHLAYKISGKLVVARRVEELYALEQLFQNGVANRVPQIALWPGDRLREIEPSVLGIRAIYSPTTGVVDYSAVARRMAERLQKAGHCLCLGHGVRHVVVDAGLVRMRLDNGEELSAPHAIVAAGIGTDRLARQARLALNARMIPFRGDYLVVAENRRDLVRSMIYPVPNPRLPFLGVHFTRRLDGALWIGPNAVLAASRTIYRRIALSRHDLWDTISFPGFWRMARQQWRAGLDEWMRDHCKRLYLSQVREYVPELAPMDVHWGPMGIRAQLVDASGTLVDDFRLATLGPVMFVLNAPSPAATSAFAIARYLVESCAPNFGWKLSRPLLTP</sequence>
<feature type="domain" description="FAD dependent oxidoreductase" evidence="7">
    <location>
        <begin position="5"/>
        <end position="394"/>
    </location>
</feature>
<evidence type="ECO:0000256" key="4">
    <source>
        <dbReference type="ARBA" id="ARBA00023002"/>
    </source>
</evidence>
<evidence type="ECO:0000259" key="7">
    <source>
        <dbReference type="Pfam" id="PF01266"/>
    </source>
</evidence>
<keyword evidence="4" id="KW-0560">Oxidoreductase</keyword>
<evidence type="ECO:0000256" key="2">
    <source>
        <dbReference type="ARBA" id="ARBA00022630"/>
    </source>
</evidence>
<proteinExistence type="inferred from homology"/>
<dbReference type="NCBIfam" id="NF008726">
    <property type="entry name" value="PRK11728.1"/>
    <property type="match status" value="1"/>
</dbReference>
<keyword evidence="6" id="KW-1133">Transmembrane helix</keyword>
<dbReference type="Gene3D" id="3.30.9.10">
    <property type="entry name" value="D-Amino Acid Oxidase, subunit A, domain 2"/>
    <property type="match status" value="1"/>
</dbReference>
<dbReference type="Pfam" id="PF01266">
    <property type="entry name" value="DAO"/>
    <property type="match status" value="1"/>
</dbReference>
<keyword evidence="2" id="KW-0285">Flavoprotein</keyword>